<dbReference type="Gene3D" id="3.90.1150.10">
    <property type="entry name" value="Aspartate Aminotransferase, domain 1"/>
    <property type="match status" value="1"/>
</dbReference>
<dbReference type="GO" id="GO:0030170">
    <property type="term" value="F:pyridoxal phosphate binding"/>
    <property type="evidence" value="ECO:0007669"/>
    <property type="project" value="InterPro"/>
</dbReference>
<organism evidence="6 7">
    <name type="scientific">Seongchinamella unica</name>
    <dbReference type="NCBI Taxonomy" id="2547392"/>
    <lineage>
        <taxon>Bacteria</taxon>
        <taxon>Pseudomonadati</taxon>
        <taxon>Pseudomonadota</taxon>
        <taxon>Gammaproteobacteria</taxon>
        <taxon>Cellvibrionales</taxon>
        <taxon>Halieaceae</taxon>
        <taxon>Seongchinamella</taxon>
    </lineage>
</organism>
<dbReference type="InterPro" id="IPR004636">
    <property type="entry name" value="AcOrn/SuccOrn_fam"/>
</dbReference>
<reference evidence="6 7" key="1">
    <citation type="submission" date="2019-03" db="EMBL/GenBank/DDBJ databases">
        <title>Seongchinamella monodicae gen. nov., sp. nov., a novel member of the Gammaproteobacteria isolated from a tidal mudflat of beach.</title>
        <authorList>
            <person name="Yang H.G."/>
            <person name="Kang J.W."/>
            <person name="Lee S.D."/>
        </authorList>
    </citation>
    <scope>NUCLEOTIDE SEQUENCE [LARGE SCALE GENOMIC DNA]</scope>
    <source>
        <strain evidence="6 7">GH4-78</strain>
    </source>
</reference>
<dbReference type="PROSITE" id="PS00600">
    <property type="entry name" value="AA_TRANSFER_CLASS_3"/>
    <property type="match status" value="1"/>
</dbReference>
<evidence type="ECO:0000313" key="6">
    <source>
        <dbReference type="EMBL" id="TDG12525.1"/>
    </source>
</evidence>
<dbReference type="Pfam" id="PF00202">
    <property type="entry name" value="Aminotran_3"/>
    <property type="match status" value="1"/>
</dbReference>
<dbReference type="EMBL" id="SMSE01000003">
    <property type="protein sequence ID" value="TDG12525.1"/>
    <property type="molecule type" value="Genomic_DNA"/>
</dbReference>
<feature type="binding site" evidence="5">
    <location>
        <begin position="95"/>
        <end position="96"/>
    </location>
    <ligand>
        <name>pyridoxal 5'-phosphate</name>
        <dbReference type="ChEBI" id="CHEBI:597326"/>
    </ligand>
</feature>
<evidence type="ECO:0000256" key="2">
    <source>
        <dbReference type="ARBA" id="ARBA00022605"/>
    </source>
</evidence>
<feature type="modified residue" description="N6-(pyridoxal phosphate)lysine" evidence="5">
    <location>
        <position position="243"/>
    </location>
</feature>
<dbReference type="RefSeq" id="WP_133213390.1">
    <property type="nucleotide sequence ID" value="NZ_SMSE01000003.1"/>
</dbReference>
<comment type="pathway">
    <text evidence="5">Amino-acid biosynthesis; L-arginine biosynthesis; N(2)-acetyl-L-ornithine from L-glutamate: step 4/4.</text>
</comment>
<dbReference type="EC" id="2.6.1.11" evidence="5"/>
<evidence type="ECO:0000256" key="3">
    <source>
        <dbReference type="ARBA" id="ARBA00022679"/>
    </source>
</evidence>
<dbReference type="AlphaFoldDB" id="A0A4R5LPZ4"/>
<dbReference type="OrthoDB" id="9801052at2"/>
<dbReference type="InterPro" id="IPR015421">
    <property type="entry name" value="PyrdxlP-dep_Trfase_major"/>
</dbReference>
<proteinExistence type="inferred from homology"/>
<name>A0A4R5LPZ4_9GAMM</name>
<dbReference type="GO" id="GO:0042802">
    <property type="term" value="F:identical protein binding"/>
    <property type="evidence" value="ECO:0007669"/>
    <property type="project" value="TreeGrafter"/>
</dbReference>
<dbReference type="InterPro" id="IPR049704">
    <property type="entry name" value="Aminotrans_3_PPA_site"/>
</dbReference>
<sequence>MSALMPTYARLPVTFSHGEGVYLFDTDGRRYLDGLSGIAVNGLGHAHPGVTAAIRAQADKLVHASNLYGIGPQEQLAERLAGVAGMEKCFFGNSGAEANEAAIKIARLHGHNRGVEKPAIIVLEGAFHGRTLATLSATGNRKIQAGFEPLVSGFVRAPVNDIEAIRHIATNNPDVVAFLAEPIQGEGGVNELDLDYLQAVRQICDEQGWLMMLDEVQTGNGRTGNWFAYQDMGFVPDVITTAKGLGNGVPIGACMARGEAANIFGPGHHGSTYGGNPLVCAAALAVLDAIEGEDLLSHVRRMGGLIRGIIEEQAGATGRLVETRGKGLMLGFQLDRDCPELVQRALDNGLLINVTAGNTIRLLPPLVINETQATELAEGVAELIRGL</sequence>
<dbReference type="PIRSF" id="PIRSF000521">
    <property type="entry name" value="Transaminase_4ab_Lys_Orn"/>
    <property type="match status" value="1"/>
</dbReference>
<keyword evidence="2 5" id="KW-0028">Amino-acid biosynthesis</keyword>
<dbReference type="UniPathway" id="UPA00068">
    <property type="reaction ID" value="UER00109"/>
</dbReference>
<dbReference type="Proteomes" id="UP000295554">
    <property type="component" value="Unassembled WGS sequence"/>
</dbReference>
<evidence type="ECO:0000256" key="4">
    <source>
        <dbReference type="ARBA" id="ARBA00022898"/>
    </source>
</evidence>
<dbReference type="GO" id="GO:0005737">
    <property type="term" value="C:cytoplasm"/>
    <property type="evidence" value="ECO:0007669"/>
    <property type="project" value="UniProtKB-SubCell"/>
</dbReference>
<feature type="binding site" evidence="5">
    <location>
        <position position="127"/>
    </location>
    <ligand>
        <name>pyridoxal 5'-phosphate</name>
        <dbReference type="ChEBI" id="CHEBI:597326"/>
    </ligand>
</feature>
<accession>A0A4R5LPZ4</accession>
<feature type="binding site" evidence="5">
    <location>
        <position position="271"/>
    </location>
    <ligand>
        <name>N(2)-acetyl-L-ornithine</name>
        <dbReference type="ChEBI" id="CHEBI:57805"/>
    </ligand>
</feature>
<comment type="caution">
    <text evidence="6">The sequence shown here is derived from an EMBL/GenBank/DDBJ whole genome shotgun (WGS) entry which is preliminary data.</text>
</comment>
<dbReference type="InterPro" id="IPR015424">
    <property type="entry name" value="PyrdxlP-dep_Trfase"/>
</dbReference>
<comment type="subunit">
    <text evidence="5">Homodimer.</text>
</comment>
<dbReference type="InterPro" id="IPR005814">
    <property type="entry name" value="Aminotrans_3"/>
</dbReference>
<evidence type="ECO:0000313" key="7">
    <source>
        <dbReference type="Proteomes" id="UP000295554"/>
    </source>
</evidence>
<feature type="binding site" evidence="5">
    <location>
        <position position="130"/>
    </location>
    <ligand>
        <name>N(2)-acetyl-L-ornithine</name>
        <dbReference type="ChEBI" id="CHEBI:57805"/>
    </ligand>
</feature>
<dbReference type="CDD" id="cd00610">
    <property type="entry name" value="OAT_like"/>
    <property type="match status" value="1"/>
</dbReference>
<protein>
    <recommendedName>
        <fullName evidence="5">Acetylornithine aminotransferase</fullName>
        <shortName evidence="5">ACOAT</shortName>
        <ecNumber evidence="5">2.6.1.11</ecNumber>
    </recommendedName>
</protein>
<dbReference type="InterPro" id="IPR015422">
    <property type="entry name" value="PyrdxlP-dep_Trfase_small"/>
</dbReference>
<comment type="similarity">
    <text evidence="5">Belongs to the class-III pyridoxal-phosphate-dependent aminotransferase family. ArgD subfamily.</text>
</comment>
<keyword evidence="7" id="KW-1185">Reference proteome</keyword>
<keyword evidence="1 5" id="KW-0032">Aminotransferase</keyword>
<comment type="catalytic activity">
    <reaction evidence="5">
        <text>N(2)-acetyl-L-ornithine + 2-oxoglutarate = N-acetyl-L-glutamate 5-semialdehyde + L-glutamate</text>
        <dbReference type="Rhea" id="RHEA:18049"/>
        <dbReference type="ChEBI" id="CHEBI:16810"/>
        <dbReference type="ChEBI" id="CHEBI:29123"/>
        <dbReference type="ChEBI" id="CHEBI:29985"/>
        <dbReference type="ChEBI" id="CHEBI:57805"/>
        <dbReference type="EC" id="2.6.1.11"/>
    </reaction>
</comment>
<dbReference type="Gene3D" id="3.40.640.10">
    <property type="entry name" value="Type I PLP-dependent aspartate aminotransferase-like (Major domain)"/>
    <property type="match status" value="1"/>
</dbReference>
<gene>
    <name evidence="5" type="primary">argD</name>
    <name evidence="6" type="ORF">E2F43_13080</name>
</gene>
<evidence type="ECO:0000256" key="1">
    <source>
        <dbReference type="ARBA" id="ARBA00022576"/>
    </source>
</evidence>
<keyword evidence="4 5" id="KW-0663">Pyridoxal phosphate</keyword>
<feature type="binding site" evidence="5">
    <location>
        <begin position="214"/>
        <end position="217"/>
    </location>
    <ligand>
        <name>pyridoxal 5'-phosphate</name>
        <dbReference type="ChEBI" id="CHEBI:597326"/>
    </ligand>
</feature>
<dbReference type="GO" id="GO:0003992">
    <property type="term" value="F:N2-acetyl-L-ornithine:2-oxoglutarate 5-aminotransferase activity"/>
    <property type="evidence" value="ECO:0007669"/>
    <property type="project" value="UniProtKB-UniRule"/>
</dbReference>
<comment type="subcellular location">
    <subcellularLocation>
        <location evidence="5">Cytoplasm</location>
    </subcellularLocation>
</comment>
<dbReference type="NCBIfam" id="NF002325">
    <property type="entry name" value="PRK01278.1"/>
    <property type="match status" value="1"/>
</dbReference>
<evidence type="ECO:0000256" key="5">
    <source>
        <dbReference type="HAMAP-Rule" id="MF_01107"/>
    </source>
</evidence>
<dbReference type="FunFam" id="3.40.640.10:FF:000004">
    <property type="entry name" value="Acetylornithine aminotransferase"/>
    <property type="match status" value="1"/>
</dbReference>
<dbReference type="HAMAP" id="MF_01107">
    <property type="entry name" value="ArgD_aminotrans_3"/>
    <property type="match status" value="1"/>
</dbReference>
<dbReference type="InterPro" id="IPR050103">
    <property type="entry name" value="Class-III_PLP-dep_AT"/>
</dbReference>
<comment type="miscellaneous">
    <text evidence="5">May also have succinyldiaminopimelate aminotransferase activity, thus carrying out the corresponding step in lysine biosynthesis.</text>
</comment>
<dbReference type="SUPFAM" id="SSF53383">
    <property type="entry name" value="PLP-dependent transferases"/>
    <property type="match status" value="1"/>
</dbReference>
<dbReference type="PANTHER" id="PTHR11986:SF79">
    <property type="entry name" value="ACETYLORNITHINE AMINOTRANSFERASE, MITOCHONDRIAL"/>
    <property type="match status" value="1"/>
</dbReference>
<keyword evidence="5" id="KW-0963">Cytoplasm</keyword>
<feature type="binding site" evidence="5">
    <location>
        <position position="272"/>
    </location>
    <ligand>
        <name>pyridoxal 5'-phosphate</name>
        <dbReference type="ChEBI" id="CHEBI:597326"/>
    </ligand>
</feature>
<comment type="cofactor">
    <cofactor evidence="5">
        <name>pyridoxal 5'-phosphate</name>
        <dbReference type="ChEBI" id="CHEBI:597326"/>
    </cofactor>
    <text evidence="5">Binds 1 pyridoxal phosphate per subunit.</text>
</comment>
<dbReference type="GO" id="GO:0006526">
    <property type="term" value="P:L-arginine biosynthetic process"/>
    <property type="evidence" value="ECO:0007669"/>
    <property type="project" value="UniProtKB-UniRule"/>
</dbReference>
<keyword evidence="3 5" id="KW-0808">Transferase</keyword>
<keyword evidence="5" id="KW-0055">Arginine biosynthesis</keyword>
<dbReference type="PANTHER" id="PTHR11986">
    <property type="entry name" value="AMINOTRANSFERASE CLASS III"/>
    <property type="match status" value="1"/>
</dbReference>
<dbReference type="NCBIfam" id="TIGR00707">
    <property type="entry name" value="argD"/>
    <property type="match status" value="1"/>
</dbReference>